<feature type="transmembrane region" description="Helical" evidence="5">
    <location>
        <begin position="174"/>
        <end position="194"/>
    </location>
</feature>
<dbReference type="GO" id="GO:0012505">
    <property type="term" value="C:endomembrane system"/>
    <property type="evidence" value="ECO:0007669"/>
    <property type="project" value="UniProtKB-SubCell"/>
</dbReference>
<dbReference type="EMBL" id="VFQF01000002">
    <property type="protein sequence ID" value="TQN46206.1"/>
    <property type="molecule type" value="Genomic_DNA"/>
</dbReference>
<evidence type="ECO:0000256" key="5">
    <source>
        <dbReference type="SAM" id="Phobius"/>
    </source>
</evidence>
<dbReference type="GO" id="GO:0030026">
    <property type="term" value="P:intracellular manganese ion homeostasis"/>
    <property type="evidence" value="ECO:0007669"/>
    <property type="project" value="InterPro"/>
</dbReference>
<dbReference type="Proteomes" id="UP000320085">
    <property type="component" value="Unassembled WGS sequence"/>
</dbReference>
<evidence type="ECO:0000256" key="4">
    <source>
        <dbReference type="ARBA" id="ARBA00023136"/>
    </source>
</evidence>
<proteinExistence type="predicted"/>
<protein>
    <submittedName>
        <fullName evidence="6">VIT1/CCC1 family predicted Fe2+/Mn2+ transporter</fullName>
    </submittedName>
</protein>
<keyword evidence="2 5" id="KW-0812">Transmembrane</keyword>
<name>A0A543PQ50_9MICO</name>
<feature type="transmembrane region" description="Helical" evidence="5">
    <location>
        <begin position="40"/>
        <end position="61"/>
    </location>
</feature>
<feature type="transmembrane region" description="Helical" evidence="5">
    <location>
        <begin position="12"/>
        <end position="34"/>
    </location>
</feature>
<evidence type="ECO:0000313" key="6">
    <source>
        <dbReference type="EMBL" id="TQN46206.1"/>
    </source>
</evidence>
<keyword evidence="4 5" id="KW-0472">Membrane</keyword>
<reference evidence="6 7" key="1">
    <citation type="submission" date="2019-06" db="EMBL/GenBank/DDBJ databases">
        <title>Sequencing the genomes of 1000 actinobacteria strains.</title>
        <authorList>
            <person name="Klenk H.-P."/>
        </authorList>
    </citation>
    <scope>NUCLEOTIDE SEQUENCE [LARGE SCALE GENOMIC DNA]</scope>
    <source>
        <strain evidence="6 7">DSM 21776</strain>
    </source>
</reference>
<dbReference type="InterPro" id="IPR008217">
    <property type="entry name" value="Ccc1_fam"/>
</dbReference>
<sequence>MRAWLVSRWLLMRVWVLSTNDGIIATASLLQGFAGAGADNLLLITAAMAAAIAGALGVGGAKWAESAGERDAQLATAEAEAERLRTQPEGEHAQLVAHYVGRGLTVELAEQVADQLEAADPLAAQLDTEHNIDEIPPAIRPVLEGLRAAAAFAIGASIPVAITVLTPFQLDTVALFVAAGVSLAITSVLAARSAHLSTSRMLMRTLVVGLGTMAVSFVAGVAILPEAD</sequence>
<gene>
    <name evidence="6" type="ORF">FHX52_2912</name>
</gene>
<dbReference type="RefSeq" id="WP_221630605.1">
    <property type="nucleotide sequence ID" value="NZ_BAAAQC010000004.1"/>
</dbReference>
<evidence type="ECO:0000256" key="1">
    <source>
        <dbReference type="ARBA" id="ARBA00004127"/>
    </source>
</evidence>
<evidence type="ECO:0000313" key="7">
    <source>
        <dbReference type="Proteomes" id="UP000320085"/>
    </source>
</evidence>
<dbReference type="Pfam" id="PF01988">
    <property type="entry name" value="VIT1"/>
    <property type="match status" value="1"/>
</dbReference>
<accession>A0A543PQ50</accession>
<evidence type="ECO:0000256" key="3">
    <source>
        <dbReference type="ARBA" id="ARBA00022989"/>
    </source>
</evidence>
<dbReference type="AlphaFoldDB" id="A0A543PQ50"/>
<feature type="transmembrane region" description="Helical" evidence="5">
    <location>
        <begin position="206"/>
        <end position="224"/>
    </location>
</feature>
<feature type="transmembrane region" description="Helical" evidence="5">
    <location>
        <begin position="148"/>
        <end position="168"/>
    </location>
</feature>
<dbReference type="PANTHER" id="PTHR31851">
    <property type="entry name" value="FE(2+)/MN(2+) TRANSPORTER PCL1"/>
    <property type="match status" value="1"/>
</dbReference>
<keyword evidence="3 5" id="KW-1133">Transmembrane helix</keyword>
<dbReference type="GO" id="GO:0005384">
    <property type="term" value="F:manganese ion transmembrane transporter activity"/>
    <property type="evidence" value="ECO:0007669"/>
    <property type="project" value="InterPro"/>
</dbReference>
<comment type="subcellular location">
    <subcellularLocation>
        <location evidence="1">Endomembrane system</location>
        <topology evidence="1">Multi-pass membrane protein</topology>
    </subcellularLocation>
</comment>
<organism evidence="6 7">
    <name type="scientific">Humibacillus xanthopallidus</name>
    <dbReference type="NCBI Taxonomy" id="412689"/>
    <lineage>
        <taxon>Bacteria</taxon>
        <taxon>Bacillati</taxon>
        <taxon>Actinomycetota</taxon>
        <taxon>Actinomycetes</taxon>
        <taxon>Micrococcales</taxon>
        <taxon>Intrasporangiaceae</taxon>
        <taxon>Humibacillus</taxon>
    </lineage>
</organism>
<comment type="caution">
    <text evidence="6">The sequence shown here is derived from an EMBL/GenBank/DDBJ whole genome shotgun (WGS) entry which is preliminary data.</text>
</comment>
<evidence type="ECO:0000256" key="2">
    <source>
        <dbReference type="ARBA" id="ARBA00022692"/>
    </source>
</evidence>